<dbReference type="PATRIC" id="fig|1339352.3.peg.1545"/>
<keyword evidence="6 9" id="KW-0378">Hydrolase</keyword>
<comment type="similarity">
    <text evidence="2 9 10">Belongs to the CRISPR-associated endoribonuclease Cas2 protein family.</text>
</comment>
<gene>
    <name evidence="9 11" type="primary">cas2</name>
    <name evidence="11" type="ORF">M099_1592</name>
</gene>
<dbReference type="PANTHER" id="PTHR34405">
    <property type="entry name" value="CRISPR-ASSOCIATED ENDORIBONUCLEASE CAS2"/>
    <property type="match status" value="1"/>
</dbReference>
<dbReference type="InterPro" id="IPR021127">
    <property type="entry name" value="CRISPR_associated_Cas2"/>
</dbReference>
<organism evidence="11 12">
    <name type="scientific">Phocaeicola vulgatus str. 3975 RP4</name>
    <dbReference type="NCBI Taxonomy" id="1339352"/>
    <lineage>
        <taxon>Bacteria</taxon>
        <taxon>Pseudomonadati</taxon>
        <taxon>Bacteroidota</taxon>
        <taxon>Bacteroidia</taxon>
        <taxon>Bacteroidales</taxon>
        <taxon>Bacteroidaceae</taxon>
        <taxon>Phocaeicola</taxon>
    </lineage>
</organism>
<sequence>MYILVTYDVDTTSKEGARRLRCVAKACLDYGQRVQNSVFECVVTEAQYSLLKGRVRDIIDMSLDSVRFYILSKNENKRVEVIGVETAYKLEEALII</sequence>
<dbReference type="RefSeq" id="WP_005852931.1">
    <property type="nucleotide sequence ID" value="NZ_JNHM01000019.1"/>
</dbReference>
<dbReference type="AlphaFoldDB" id="A0A069ST64"/>
<evidence type="ECO:0000256" key="8">
    <source>
        <dbReference type="ARBA" id="ARBA00023118"/>
    </source>
</evidence>
<dbReference type="GO" id="GO:0051607">
    <property type="term" value="P:defense response to virus"/>
    <property type="evidence" value="ECO:0007669"/>
    <property type="project" value="UniProtKB-UniRule"/>
</dbReference>
<evidence type="ECO:0000256" key="10">
    <source>
        <dbReference type="PIRNR" id="PIRNR032582"/>
    </source>
</evidence>
<protein>
    <recommendedName>
        <fullName evidence="9">CRISPR-associated endoribonuclease Cas2</fullName>
        <ecNumber evidence="9">3.1.-.-</ecNumber>
    </recommendedName>
</protein>
<keyword evidence="7 9" id="KW-0460">Magnesium</keyword>
<evidence type="ECO:0000313" key="11">
    <source>
        <dbReference type="EMBL" id="KDS54908.1"/>
    </source>
</evidence>
<dbReference type="GO" id="GO:0043571">
    <property type="term" value="P:maintenance of CRISPR repeat elements"/>
    <property type="evidence" value="ECO:0007669"/>
    <property type="project" value="UniProtKB-UniRule"/>
</dbReference>
<dbReference type="HAMAP" id="MF_01471">
    <property type="entry name" value="Cas2"/>
    <property type="match status" value="1"/>
</dbReference>
<dbReference type="EC" id="3.1.-.-" evidence="9"/>
<dbReference type="Pfam" id="PF09827">
    <property type="entry name" value="CRISPR_Cas2"/>
    <property type="match status" value="1"/>
</dbReference>
<dbReference type="GO" id="GO:0046872">
    <property type="term" value="F:metal ion binding"/>
    <property type="evidence" value="ECO:0007669"/>
    <property type="project" value="UniProtKB-UniRule"/>
</dbReference>
<reference evidence="11 12" key="1">
    <citation type="submission" date="2014-04" db="EMBL/GenBank/DDBJ databases">
        <authorList>
            <person name="Sears C."/>
            <person name="Carroll K."/>
            <person name="Sack B.R."/>
            <person name="Qadri F."/>
            <person name="Myers L.L."/>
            <person name="Chung G.-T."/>
            <person name="Escheverria P."/>
            <person name="Fraser C.M."/>
            <person name="Sadzewicz L."/>
            <person name="Shefchek K.A."/>
            <person name="Tallon L."/>
            <person name="Das S.P."/>
            <person name="Daugherty S."/>
            <person name="Mongodin E.F."/>
        </authorList>
    </citation>
    <scope>NUCLEOTIDE SEQUENCE [LARGE SCALE GENOMIC DNA]</scope>
    <source>
        <strain evidence="11 12">3975 RP4</strain>
    </source>
</reference>
<accession>A0A069ST64</accession>
<evidence type="ECO:0000256" key="3">
    <source>
        <dbReference type="ARBA" id="ARBA00022722"/>
    </source>
</evidence>
<comment type="cofactor">
    <cofactor evidence="1 9">
        <name>Mg(2+)</name>
        <dbReference type="ChEBI" id="CHEBI:18420"/>
    </cofactor>
</comment>
<dbReference type="SUPFAM" id="SSF143430">
    <property type="entry name" value="TTP0101/SSO1404-like"/>
    <property type="match status" value="1"/>
</dbReference>
<dbReference type="GO" id="GO:0004521">
    <property type="term" value="F:RNA endonuclease activity"/>
    <property type="evidence" value="ECO:0007669"/>
    <property type="project" value="UniProtKB-UniRule"/>
</dbReference>
<dbReference type="PIRSF" id="PIRSF032582">
    <property type="entry name" value="Cas2"/>
    <property type="match status" value="1"/>
</dbReference>
<feature type="binding site" evidence="9">
    <location>
        <position position="8"/>
    </location>
    <ligand>
        <name>Mg(2+)</name>
        <dbReference type="ChEBI" id="CHEBI:18420"/>
        <note>catalytic</note>
    </ligand>
</feature>
<evidence type="ECO:0000256" key="9">
    <source>
        <dbReference type="HAMAP-Rule" id="MF_01471"/>
    </source>
</evidence>
<evidence type="ECO:0000256" key="1">
    <source>
        <dbReference type="ARBA" id="ARBA00001946"/>
    </source>
</evidence>
<evidence type="ECO:0000256" key="2">
    <source>
        <dbReference type="ARBA" id="ARBA00009959"/>
    </source>
</evidence>
<dbReference type="CDD" id="cd09725">
    <property type="entry name" value="Cas2_I_II_III"/>
    <property type="match status" value="1"/>
</dbReference>
<name>A0A069ST64_PHOVU</name>
<dbReference type="NCBIfam" id="TIGR01573">
    <property type="entry name" value="cas2"/>
    <property type="match status" value="1"/>
</dbReference>
<keyword evidence="8 9" id="KW-0051">Antiviral defense</keyword>
<comment type="caution">
    <text evidence="11">The sequence shown here is derived from an EMBL/GenBank/DDBJ whole genome shotgun (WGS) entry which is preliminary data.</text>
</comment>
<evidence type="ECO:0000256" key="6">
    <source>
        <dbReference type="ARBA" id="ARBA00022801"/>
    </source>
</evidence>
<dbReference type="PANTHER" id="PTHR34405:SF3">
    <property type="entry name" value="CRISPR-ASSOCIATED ENDORIBONUCLEASE CAS2 3"/>
    <property type="match status" value="1"/>
</dbReference>
<dbReference type="Proteomes" id="UP000027661">
    <property type="component" value="Unassembled WGS sequence"/>
</dbReference>
<dbReference type="InterPro" id="IPR019199">
    <property type="entry name" value="Virulence_VapD/CRISPR_Cas2"/>
</dbReference>
<dbReference type="GO" id="GO:0016787">
    <property type="term" value="F:hydrolase activity"/>
    <property type="evidence" value="ECO:0007669"/>
    <property type="project" value="UniProtKB-KW"/>
</dbReference>
<comment type="function">
    <text evidence="9">CRISPR (clustered regularly interspaced short palindromic repeat), is an adaptive immune system that provides protection against mobile genetic elements (viruses, transposable elements and conjugative plasmids). CRISPR clusters contain sequences complementary to antecedent mobile elements and target invading nucleic acids. CRISPR clusters are transcribed and processed into CRISPR RNA (crRNA). Functions as a ssRNA-specific endoribonuclease. Involved in the integration of spacer DNA into the CRISPR cassette.</text>
</comment>
<keyword evidence="5 9" id="KW-0255">Endonuclease</keyword>
<comment type="subunit">
    <text evidence="9">Homodimer, forms a heterotetramer with a Cas1 homodimer.</text>
</comment>
<keyword evidence="4 9" id="KW-0479">Metal-binding</keyword>
<evidence type="ECO:0000256" key="4">
    <source>
        <dbReference type="ARBA" id="ARBA00022723"/>
    </source>
</evidence>
<evidence type="ECO:0000313" key="12">
    <source>
        <dbReference type="Proteomes" id="UP000027661"/>
    </source>
</evidence>
<dbReference type="EMBL" id="JNHM01000019">
    <property type="protein sequence ID" value="KDS54908.1"/>
    <property type="molecule type" value="Genomic_DNA"/>
</dbReference>
<evidence type="ECO:0000256" key="5">
    <source>
        <dbReference type="ARBA" id="ARBA00022759"/>
    </source>
</evidence>
<dbReference type="Gene3D" id="3.30.70.240">
    <property type="match status" value="1"/>
</dbReference>
<proteinExistence type="inferred from homology"/>
<keyword evidence="3 9" id="KW-0540">Nuclease</keyword>
<evidence type="ECO:0000256" key="7">
    <source>
        <dbReference type="ARBA" id="ARBA00022842"/>
    </source>
</evidence>